<feature type="compositionally biased region" description="Polar residues" evidence="1">
    <location>
        <begin position="156"/>
        <end position="169"/>
    </location>
</feature>
<dbReference type="Proteomes" id="UP001056436">
    <property type="component" value="Unassembled WGS sequence"/>
</dbReference>
<reference evidence="2" key="1">
    <citation type="submission" date="2019-01" db="EMBL/GenBank/DDBJ databases">
        <title>Colletotrichum abscissum LGMF1257.</title>
        <authorList>
            <person name="Baroncelli R."/>
        </authorList>
    </citation>
    <scope>NUCLEOTIDE SEQUENCE</scope>
    <source>
        <strain evidence="2">Ca142</strain>
    </source>
</reference>
<feature type="compositionally biased region" description="Polar residues" evidence="1">
    <location>
        <begin position="89"/>
        <end position="98"/>
    </location>
</feature>
<proteinExistence type="predicted"/>
<dbReference type="AlphaFoldDB" id="A0A9Q0B184"/>
<feature type="compositionally biased region" description="Polar residues" evidence="1">
    <location>
        <begin position="48"/>
        <end position="60"/>
    </location>
</feature>
<comment type="caution">
    <text evidence="2">The sequence shown here is derived from an EMBL/GenBank/DDBJ whole genome shotgun (WGS) entry which is preliminary data.</text>
</comment>
<gene>
    <name evidence="2" type="ORF">CABS02_10010</name>
</gene>
<name>A0A9Q0B184_9PEZI</name>
<feature type="compositionally biased region" description="Basic and acidic residues" evidence="1">
    <location>
        <begin position="76"/>
        <end position="88"/>
    </location>
</feature>
<evidence type="ECO:0000313" key="3">
    <source>
        <dbReference type="Proteomes" id="UP001056436"/>
    </source>
</evidence>
<dbReference type="EMBL" id="SDAQ01000072">
    <property type="protein sequence ID" value="KAI3543407.1"/>
    <property type="molecule type" value="Genomic_DNA"/>
</dbReference>
<keyword evidence="3" id="KW-1185">Reference proteome</keyword>
<evidence type="ECO:0000256" key="1">
    <source>
        <dbReference type="SAM" id="MobiDB-lite"/>
    </source>
</evidence>
<organism evidence="2 3">
    <name type="scientific">Colletotrichum abscissum</name>
    <dbReference type="NCBI Taxonomy" id="1671311"/>
    <lineage>
        <taxon>Eukaryota</taxon>
        <taxon>Fungi</taxon>
        <taxon>Dikarya</taxon>
        <taxon>Ascomycota</taxon>
        <taxon>Pezizomycotina</taxon>
        <taxon>Sordariomycetes</taxon>
        <taxon>Hypocreomycetidae</taxon>
        <taxon>Glomerellales</taxon>
        <taxon>Glomerellaceae</taxon>
        <taxon>Colletotrichum</taxon>
        <taxon>Colletotrichum acutatum species complex</taxon>
    </lineage>
</organism>
<feature type="region of interest" description="Disordered" evidence="1">
    <location>
        <begin position="45"/>
        <end position="98"/>
    </location>
</feature>
<protein>
    <submittedName>
        <fullName evidence="2">Uncharacterized protein</fullName>
    </submittedName>
</protein>
<evidence type="ECO:0000313" key="2">
    <source>
        <dbReference type="EMBL" id="KAI3543407.1"/>
    </source>
</evidence>
<sequence length="169" mass="17309">MITNSSADLLGCSAASATANSPSSYADKGAIGTLVRLFSVAGREPETLSPSASRIPTSNLPSPPRFVSDSSPKNAKPSEVEFHRDDGHPSTSSSHLQVGSFPQTVLGLTAHLSASLGSLPGLHRDPVESQITDYSPPPVSTKLIQSSAPAEALSQAPGSSSRAIAMQSS</sequence>
<feature type="region of interest" description="Disordered" evidence="1">
    <location>
        <begin position="117"/>
        <end position="169"/>
    </location>
</feature>
<accession>A0A9Q0B184</accession>